<comment type="caution">
    <text evidence="11">The sequence shown here is derived from an EMBL/GenBank/DDBJ whole genome shotgun (WGS) entry which is preliminary data.</text>
</comment>
<dbReference type="Gene3D" id="1.10.10.10">
    <property type="entry name" value="Winged helix-like DNA-binding domain superfamily/Winged helix DNA-binding domain"/>
    <property type="match status" value="1"/>
</dbReference>
<dbReference type="PROSITE" id="PS50110">
    <property type="entry name" value="RESPONSE_REGULATORY"/>
    <property type="match status" value="1"/>
</dbReference>
<comment type="subcellular location">
    <subcellularLocation>
        <location evidence="1">Cytoplasm</location>
    </subcellularLocation>
</comment>
<keyword evidence="6" id="KW-0804">Transcription</keyword>
<dbReference type="SUPFAM" id="SSF52172">
    <property type="entry name" value="CheY-like"/>
    <property type="match status" value="1"/>
</dbReference>
<dbReference type="SMART" id="SM00448">
    <property type="entry name" value="REC"/>
    <property type="match status" value="1"/>
</dbReference>
<keyword evidence="3" id="KW-0902">Two-component regulatory system</keyword>
<dbReference type="Proteomes" id="UP000070475">
    <property type="component" value="Unassembled WGS sequence"/>
</dbReference>
<dbReference type="PATRIC" id="fig|483937.3.peg.1418"/>
<dbReference type="InterPro" id="IPR036388">
    <property type="entry name" value="WH-like_DNA-bd_sf"/>
</dbReference>
<evidence type="ECO:0000256" key="5">
    <source>
        <dbReference type="ARBA" id="ARBA00023125"/>
    </source>
</evidence>
<dbReference type="FunFam" id="1.10.10.10:FF:000018">
    <property type="entry name" value="DNA-binding response regulator ResD"/>
    <property type="match status" value="1"/>
</dbReference>
<evidence type="ECO:0000313" key="11">
    <source>
        <dbReference type="EMBL" id="KWX75892.1"/>
    </source>
</evidence>
<evidence type="ECO:0000256" key="7">
    <source>
        <dbReference type="PROSITE-ProRule" id="PRU00169"/>
    </source>
</evidence>
<evidence type="ECO:0000256" key="8">
    <source>
        <dbReference type="PROSITE-ProRule" id="PRU01091"/>
    </source>
</evidence>
<comment type="caution">
    <text evidence="7">Lacks conserved residue(s) required for the propagation of feature annotation.</text>
</comment>
<dbReference type="EMBL" id="LIRB01000133">
    <property type="protein sequence ID" value="KWX75892.1"/>
    <property type="molecule type" value="Genomic_DNA"/>
</dbReference>
<dbReference type="Pfam" id="PF00072">
    <property type="entry name" value="Response_reg"/>
    <property type="match status" value="1"/>
</dbReference>
<dbReference type="Pfam" id="PF00486">
    <property type="entry name" value="Trans_reg_C"/>
    <property type="match status" value="1"/>
</dbReference>
<dbReference type="InterPro" id="IPR011006">
    <property type="entry name" value="CheY-like_superfamily"/>
</dbReference>
<keyword evidence="5 8" id="KW-0238">DNA-binding</keyword>
<feature type="domain" description="Response regulatory" evidence="9">
    <location>
        <begin position="4"/>
        <end position="118"/>
    </location>
</feature>
<feature type="domain" description="OmpR/PhoB-type" evidence="10">
    <location>
        <begin position="130"/>
        <end position="229"/>
    </location>
</feature>
<keyword evidence="4" id="KW-0805">Transcription regulation</keyword>
<dbReference type="CDD" id="cd00383">
    <property type="entry name" value="trans_reg_C"/>
    <property type="match status" value="1"/>
</dbReference>
<dbReference type="InterPro" id="IPR001789">
    <property type="entry name" value="Sig_transdc_resp-reg_receiver"/>
</dbReference>
<evidence type="ECO:0000259" key="10">
    <source>
        <dbReference type="PROSITE" id="PS51755"/>
    </source>
</evidence>
<organism evidence="11 12">
    <name type="scientific">Paenibacillus riograndensis</name>
    <dbReference type="NCBI Taxonomy" id="483937"/>
    <lineage>
        <taxon>Bacteria</taxon>
        <taxon>Bacillati</taxon>
        <taxon>Bacillota</taxon>
        <taxon>Bacilli</taxon>
        <taxon>Bacillales</taxon>
        <taxon>Paenibacillaceae</taxon>
        <taxon>Paenibacillus</taxon>
        <taxon>Paenibacillus sonchi group</taxon>
    </lineage>
</organism>
<keyword evidence="12" id="KW-1185">Reference proteome</keyword>
<dbReference type="PROSITE" id="PS51755">
    <property type="entry name" value="OMPR_PHOB"/>
    <property type="match status" value="1"/>
</dbReference>
<protein>
    <recommendedName>
        <fullName evidence="13">Transcriptional regulator</fullName>
    </recommendedName>
</protein>
<dbReference type="GO" id="GO:0006355">
    <property type="term" value="P:regulation of DNA-templated transcription"/>
    <property type="evidence" value="ECO:0007669"/>
    <property type="project" value="InterPro"/>
</dbReference>
<gene>
    <name evidence="11" type="ORF">AMQ84_16170</name>
</gene>
<dbReference type="Gene3D" id="3.40.50.2300">
    <property type="match status" value="1"/>
</dbReference>
<keyword evidence="2" id="KW-0597">Phosphoprotein</keyword>
<dbReference type="SMART" id="SM00862">
    <property type="entry name" value="Trans_reg_C"/>
    <property type="match status" value="1"/>
</dbReference>
<proteinExistence type="predicted"/>
<evidence type="ECO:0008006" key="13">
    <source>
        <dbReference type="Google" id="ProtNLM"/>
    </source>
</evidence>
<feature type="DNA-binding region" description="OmpR/PhoB-type" evidence="8">
    <location>
        <begin position="130"/>
        <end position="229"/>
    </location>
</feature>
<reference evidence="11 12" key="1">
    <citation type="submission" date="2015-08" db="EMBL/GenBank/DDBJ databases">
        <title>Genomes of Paenibacillus riograndensis.</title>
        <authorList>
            <person name="Sant'Anna F.H."/>
            <person name="Souza R."/>
            <person name="Ambrosini A."/>
            <person name="Bach E."/>
            <person name="Fernandes G."/>
            <person name="Balsanelli E."/>
            <person name="Baura V.A."/>
            <person name="Pedrosa F.O."/>
            <person name="Souza E.M."/>
            <person name="Passaglia L."/>
        </authorList>
    </citation>
    <scope>NUCLEOTIDE SEQUENCE [LARGE SCALE GENOMIC DNA]</scope>
    <source>
        <strain evidence="11 12">CAS34</strain>
    </source>
</reference>
<dbReference type="InterPro" id="IPR001867">
    <property type="entry name" value="OmpR/PhoB-type_DNA-bd"/>
</dbReference>
<sequence length="240" mass="27508">MREKIIIVDDDTETRKLMVQSLLEHGYEAVGYAHSGQALVGFIHSYDPDLIILELSMPGADALNLCTELRKFSDKPVLFTSHHTDDYLRIEALNRGADEFIAKPSCFEVLLARIRAHLRRYKRAFPVNQRHLILYPGLQIDPTTHSVIAYGKEVSLSSKEFRLLVVLAKNPNRVFPTETLYDLIWNDMKHGDIRTVMVHIYNLRQKIEKTPREPLYIHTVRGAGYKFNGSVSLMTESLDA</sequence>
<evidence type="ECO:0000256" key="1">
    <source>
        <dbReference type="ARBA" id="ARBA00004496"/>
    </source>
</evidence>
<name>A0A132TX78_9BACL</name>
<evidence type="ECO:0000256" key="3">
    <source>
        <dbReference type="ARBA" id="ARBA00023012"/>
    </source>
</evidence>
<dbReference type="RefSeq" id="WP_060861215.1">
    <property type="nucleotide sequence ID" value="NZ_LIRB01000133.1"/>
</dbReference>
<dbReference type="AlphaFoldDB" id="A0A132TX78"/>
<evidence type="ECO:0000256" key="2">
    <source>
        <dbReference type="ARBA" id="ARBA00022553"/>
    </source>
</evidence>
<dbReference type="PANTHER" id="PTHR48111:SF2">
    <property type="entry name" value="RESPONSE REGULATOR SAER"/>
    <property type="match status" value="1"/>
</dbReference>
<evidence type="ECO:0000256" key="4">
    <source>
        <dbReference type="ARBA" id="ARBA00023015"/>
    </source>
</evidence>
<dbReference type="GO" id="GO:0032993">
    <property type="term" value="C:protein-DNA complex"/>
    <property type="evidence" value="ECO:0007669"/>
    <property type="project" value="TreeGrafter"/>
</dbReference>
<evidence type="ECO:0000313" key="12">
    <source>
        <dbReference type="Proteomes" id="UP000070475"/>
    </source>
</evidence>
<dbReference type="GO" id="GO:0000156">
    <property type="term" value="F:phosphorelay response regulator activity"/>
    <property type="evidence" value="ECO:0007669"/>
    <property type="project" value="TreeGrafter"/>
</dbReference>
<dbReference type="OrthoDB" id="9790442at2"/>
<dbReference type="InterPro" id="IPR039420">
    <property type="entry name" value="WalR-like"/>
</dbReference>
<dbReference type="GO" id="GO:0005829">
    <property type="term" value="C:cytosol"/>
    <property type="evidence" value="ECO:0007669"/>
    <property type="project" value="TreeGrafter"/>
</dbReference>
<accession>A0A132TX78</accession>
<dbReference type="PANTHER" id="PTHR48111">
    <property type="entry name" value="REGULATOR OF RPOS"/>
    <property type="match status" value="1"/>
</dbReference>
<dbReference type="GO" id="GO:0000976">
    <property type="term" value="F:transcription cis-regulatory region binding"/>
    <property type="evidence" value="ECO:0007669"/>
    <property type="project" value="TreeGrafter"/>
</dbReference>
<evidence type="ECO:0000259" key="9">
    <source>
        <dbReference type="PROSITE" id="PS50110"/>
    </source>
</evidence>
<evidence type="ECO:0000256" key="6">
    <source>
        <dbReference type="ARBA" id="ARBA00023163"/>
    </source>
</evidence>